<evidence type="ECO:0000313" key="1">
    <source>
        <dbReference type="EMBL" id="GMT28813.1"/>
    </source>
</evidence>
<organism evidence="1 2">
    <name type="scientific">Pristionchus fissidentatus</name>
    <dbReference type="NCBI Taxonomy" id="1538716"/>
    <lineage>
        <taxon>Eukaryota</taxon>
        <taxon>Metazoa</taxon>
        <taxon>Ecdysozoa</taxon>
        <taxon>Nematoda</taxon>
        <taxon>Chromadorea</taxon>
        <taxon>Rhabditida</taxon>
        <taxon>Rhabditina</taxon>
        <taxon>Diplogasteromorpha</taxon>
        <taxon>Diplogasteroidea</taxon>
        <taxon>Neodiplogasteridae</taxon>
        <taxon>Pristionchus</taxon>
    </lineage>
</organism>
<dbReference type="AlphaFoldDB" id="A0AAV5WEM9"/>
<sequence>FFLTLFYGDFKERNREWIRLEGVNCTHLTHIFFLALTNFTDQKIDFTCQDMRTLEIDAVELFDGICGITRSHEYMVDLFNKFYITECLDEISKKAKNISPKISQIIRKRSDDICDVFSLRSKIRFFFNEKRTVVVHLFTDIHSVSTASLLCFVDEMEDSRSRNRSYEVDDFFDSFTVHNNRIGFNLLDLDGNFLVDSDENPVFISETMRLMYSNQFGNSRLFFSNESGGHGLAKGEVTSGAEFLDKPDLKLIGVKVKYNWALFDRYVHRVLD</sequence>
<dbReference type="EMBL" id="BTSY01000005">
    <property type="protein sequence ID" value="GMT28813.1"/>
    <property type="molecule type" value="Genomic_DNA"/>
</dbReference>
<keyword evidence="2" id="KW-1185">Reference proteome</keyword>
<proteinExistence type="predicted"/>
<gene>
    <name evidence="1" type="ORF">PFISCL1PPCAC_20110</name>
</gene>
<dbReference type="Proteomes" id="UP001432322">
    <property type="component" value="Unassembled WGS sequence"/>
</dbReference>
<feature type="non-terminal residue" evidence="1">
    <location>
        <position position="1"/>
    </location>
</feature>
<name>A0AAV5WEM9_9BILA</name>
<evidence type="ECO:0000313" key="2">
    <source>
        <dbReference type="Proteomes" id="UP001432322"/>
    </source>
</evidence>
<reference evidence="1" key="1">
    <citation type="submission" date="2023-10" db="EMBL/GenBank/DDBJ databases">
        <title>Genome assembly of Pristionchus species.</title>
        <authorList>
            <person name="Yoshida K."/>
            <person name="Sommer R.J."/>
        </authorList>
    </citation>
    <scope>NUCLEOTIDE SEQUENCE</scope>
    <source>
        <strain evidence="1">RS5133</strain>
    </source>
</reference>
<comment type="caution">
    <text evidence="1">The sequence shown here is derived from an EMBL/GenBank/DDBJ whole genome shotgun (WGS) entry which is preliminary data.</text>
</comment>
<protein>
    <submittedName>
        <fullName evidence="1">Uncharacterized protein</fullName>
    </submittedName>
</protein>
<accession>A0AAV5WEM9</accession>